<evidence type="ECO:0000313" key="3">
    <source>
        <dbReference type="Proteomes" id="UP000053558"/>
    </source>
</evidence>
<evidence type="ECO:0000256" key="1">
    <source>
        <dbReference type="SAM" id="MobiDB-lite"/>
    </source>
</evidence>
<feature type="compositionally biased region" description="Low complexity" evidence="1">
    <location>
        <begin position="284"/>
        <end position="323"/>
    </location>
</feature>
<feature type="region of interest" description="Disordered" evidence="1">
    <location>
        <begin position="198"/>
        <end position="323"/>
    </location>
</feature>
<dbReference type="KEGG" id="cput:CONPUDRAFT_74407"/>
<dbReference type="EMBL" id="JH711581">
    <property type="protein sequence ID" value="EIW78807.1"/>
    <property type="molecule type" value="Genomic_DNA"/>
</dbReference>
<protein>
    <submittedName>
        <fullName evidence="2">Uncharacterized protein</fullName>
    </submittedName>
</protein>
<organism evidence="2 3">
    <name type="scientific">Coniophora puteana (strain RWD-64-598)</name>
    <name type="common">Brown rot fungus</name>
    <dbReference type="NCBI Taxonomy" id="741705"/>
    <lineage>
        <taxon>Eukaryota</taxon>
        <taxon>Fungi</taxon>
        <taxon>Dikarya</taxon>
        <taxon>Basidiomycota</taxon>
        <taxon>Agaricomycotina</taxon>
        <taxon>Agaricomycetes</taxon>
        <taxon>Agaricomycetidae</taxon>
        <taxon>Boletales</taxon>
        <taxon>Coniophorineae</taxon>
        <taxon>Coniophoraceae</taxon>
        <taxon>Coniophora</taxon>
    </lineage>
</organism>
<gene>
    <name evidence="2" type="ORF">CONPUDRAFT_74407</name>
</gene>
<accession>A0A5M3MID4</accession>
<dbReference type="GeneID" id="19209238"/>
<feature type="region of interest" description="Disordered" evidence="1">
    <location>
        <begin position="341"/>
        <end position="383"/>
    </location>
</feature>
<dbReference type="Proteomes" id="UP000053558">
    <property type="component" value="Unassembled WGS sequence"/>
</dbReference>
<feature type="compositionally biased region" description="Basic residues" evidence="1">
    <location>
        <begin position="372"/>
        <end position="383"/>
    </location>
</feature>
<reference evidence="3" key="1">
    <citation type="journal article" date="2012" name="Science">
        <title>The Paleozoic origin of enzymatic lignin decomposition reconstructed from 31 fungal genomes.</title>
        <authorList>
            <person name="Floudas D."/>
            <person name="Binder M."/>
            <person name="Riley R."/>
            <person name="Barry K."/>
            <person name="Blanchette R.A."/>
            <person name="Henrissat B."/>
            <person name="Martinez A.T."/>
            <person name="Otillar R."/>
            <person name="Spatafora J.W."/>
            <person name="Yadav J.S."/>
            <person name="Aerts A."/>
            <person name="Benoit I."/>
            <person name="Boyd A."/>
            <person name="Carlson A."/>
            <person name="Copeland A."/>
            <person name="Coutinho P.M."/>
            <person name="de Vries R.P."/>
            <person name="Ferreira P."/>
            <person name="Findley K."/>
            <person name="Foster B."/>
            <person name="Gaskell J."/>
            <person name="Glotzer D."/>
            <person name="Gorecki P."/>
            <person name="Heitman J."/>
            <person name="Hesse C."/>
            <person name="Hori C."/>
            <person name="Igarashi K."/>
            <person name="Jurgens J.A."/>
            <person name="Kallen N."/>
            <person name="Kersten P."/>
            <person name="Kohler A."/>
            <person name="Kuees U."/>
            <person name="Kumar T.K.A."/>
            <person name="Kuo A."/>
            <person name="LaButti K."/>
            <person name="Larrondo L.F."/>
            <person name="Lindquist E."/>
            <person name="Ling A."/>
            <person name="Lombard V."/>
            <person name="Lucas S."/>
            <person name="Lundell T."/>
            <person name="Martin R."/>
            <person name="McLaughlin D.J."/>
            <person name="Morgenstern I."/>
            <person name="Morin E."/>
            <person name="Murat C."/>
            <person name="Nagy L.G."/>
            <person name="Nolan M."/>
            <person name="Ohm R.A."/>
            <person name="Patyshakuliyeva A."/>
            <person name="Rokas A."/>
            <person name="Ruiz-Duenas F.J."/>
            <person name="Sabat G."/>
            <person name="Salamov A."/>
            <person name="Samejima M."/>
            <person name="Schmutz J."/>
            <person name="Slot J.C."/>
            <person name="St John F."/>
            <person name="Stenlid J."/>
            <person name="Sun H."/>
            <person name="Sun S."/>
            <person name="Syed K."/>
            <person name="Tsang A."/>
            <person name="Wiebenga A."/>
            <person name="Young D."/>
            <person name="Pisabarro A."/>
            <person name="Eastwood D.C."/>
            <person name="Martin F."/>
            <person name="Cullen D."/>
            <person name="Grigoriev I.V."/>
            <person name="Hibbett D.S."/>
        </authorList>
    </citation>
    <scope>NUCLEOTIDE SEQUENCE [LARGE SCALE GENOMIC DNA]</scope>
    <source>
        <strain evidence="3">RWD-64-598 SS2</strain>
    </source>
</reference>
<evidence type="ECO:0000313" key="2">
    <source>
        <dbReference type="EMBL" id="EIW78807.1"/>
    </source>
</evidence>
<dbReference type="OMA" id="TTTHIEY"/>
<name>A0A5M3MID4_CONPW</name>
<dbReference type="RefSeq" id="XP_007770505.1">
    <property type="nucleotide sequence ID" value="XM_007772315.1"/>
</dbReference>
<comment type="caution">
    <text evidence="2">The sequence shown here is derived from an EMBL/GenBank/DDBJ whole genome shotgun (WGS) entry which is preliminary data.</text>
</comment>
<dbReference type="OrthoDB" id="3258371at2759"/>
<proteinExistence type="predicted"/>
<keyword evidence="3" id="KW-1185">Reference proteome</keyword>
<feature type="compositionally biased region" description="Polar residues" evidence="1">
    <location>
        <begin position="233"/>
        <end position="249"/>
    </location>
</feature>
<sequence length="383" mass="39906">MSSCSAKGYFCLANARRVSVTKASGAIAYYWQYATTLRCNDDSALAAEFRIYARFSDPSLPDNTLVEAVAQVHFPSDQGTILIECSELNPFPGHPSDLGYDDHVPNTYPTLYVLGTVVDSEPSLGDPDLRGCTLSATDYVRDGFKDSLIQCTWSMSSRRWQRTPIPRNNTITYSYGLPVGWGSAGSFRITIQGLAMSVGPRDTHGGNGGAPPTPGAASVDGSPSKKRKFTAVASGNASTAGAQSSSHGAPSNPAVGRVFGAPATPVGSDDEMEEDNDDDNKTNVASPVPSSPHSAATSAVPAPVADSPAPQSGTVQLASTPTAAPAMDAATYEAFLRFQRENADQDNGAGASAHAESSTTPACGKANTSSRGRGRKRTKKASA</sequence>
<dbReference type="AlphaFoldDB" id="A0A5M3MID4"/>
<feature type="compositionally biased region" description="Acidic residues" evidence="1">
    <location>
        <begin position="268"/>
        <end position="278"/>
    </location>
</feature>